<feature type="compositionally biased region" description="Basic and acidic residues" evidence="1">
    <location>
        <begin position="257"/>
        <end position="266"/>
    </location>
</feature>
<feature type="non-terminal residue" evidence="2">
    <location>
        <position position="266"/>
    </location>
</feature>
<proteinExistence type="predicted"/>
<feature type="region of interest" description="Disordered" evidence="1">
    <location>
        <begin position="71"/>
        <end position="92"/>
    </location>
</feature>
<keyword evidence="3" id="KW-1185">Reference proteome</keyword>
<feature type="compositionally biased region" description="Polar residues" evidence="1">
    <location>
        <begin position="71"/>
        <end position="83"/>
    </location>
</feature>
<accession>A0A1J6IFZ1</accession>
<dbReference type="Proteomes" id="UP000187609">
    <property type="component" value="Unassembled WGS sequence"/>
</dbReference>
<comment type="caution">
    <text evidence="2">The sequence shown here is derived from an EMBL/GenBank/DDBJ whole genome shotgun (WGS) entry which is preliminary data.</text>
</comment>
<evidence type="ECO:0000256" key="1">
    <source>
        <dbReference type="SAM" id="MobiDB-lite"/>
    </source>
</evidence>
<feature type="region of interest" description="Disordered" evidence="1">
    <location>
        <begin position="157"/>
        <end position="211"/>
    </location>
</feature>
<organism evidence="2 3">
    <name type="scientific">Nicotiana attenuata</name>
    <name type="common">Coyote tobacco</name>
    <dbReference type="NCBI Taxonomy" id="49451"/>
    <lineage>
        <taxon>Eukaryota</taxon>
        <taxon>Viridiplantae</taxon>
        <taxon>Streptophyta</taxon>
        <taxon>Embryophyta</taxon>
        <taxon>Tracheophyta</taxon>
        <taxon>Spermatophyta</taxon>
        <taxon>Magnoliopsida</taxon>
        <taxon>eudicotyledons</taxon>
        <taxon>Gunneridae</taxon>
        <taxon>Pentapetalae</taxon>
        <taxon>asterids</taxon>
        <taxon>lamiids</taxon>
        <taxon>Solanales</taxon>
        <taxon>Solanaceae</taxon>
        <taxon>Nicotianoideae</taxon>
        <taxon>Nicotianeae</taxon>
        <taxon>Nicotiana</taxon>
    </lineage>
</organism>
<dbReference type="AlphaFoldDB" id="A0A1J6IFZ1"/>
<sequence>QLQTTNKYAVLEDAKDGDVQGKQLAIIEEMALGAVQSDPKSPGKGKNGAVQNNQQQVTTFTGRLNPAAQEFNPNSAGIESTNGGANGKEIPMGRETTSQWVKRAFKANDVGTNTSCQEIPSQDTMVDRELANNPEIQANDIPVLKVGERDQRIGGRLWSDQRKIDSEEDEVPLGAQPDKEPIHEDKEEEEQSVNGNAIVTTNNADVAPIPGRTAEIEVTQDRQEEQNIQGNIEEAVRIDAVDPGGTGRTNDAEELASMEKDKGMQA</sequence>
<dbReference type="EMBL" id="MJEQ01037187">
    <property type="protein sequence ID" value="OIT03570.1"/>
    <property type="molecule type" value="Genomic_DNA"/>
</dbReference>
<reference evidence="2" key="1">
    <citation type="submission" date="2016-11" db="EMBL/GenBank/DDBJ databases">
        <title>The genome of Nicotiana attenuata.</title>
        <authorList>
            <person name="Xu S."/>
            <person name="Brockmoeller T."/>
            <person name="Gaquerel E."/>
            <person name="Navarro A."/>
            <person name="Kuhl H."/>
            <person name="Gase K."/>
            <person name="Ling Z."/>
            <person name="Zhou W."/>
            <person name="Kreitzer C."/>
            <person name="Stanke M."/>
            <person name="Tang H."/>
            <person name="Lyons E."/>
            <person name="Pandey P."/>
            <person name="Pandey S.P."/>
            <person name="Timmermann B."/>
            <person name="Baldwin I.T."/>
        </authorList>
    </citation>
    <scope>NUCLEOTIDE SEQUENCE [LARGE SCALE GENOMIC DNA]</scope>
    <source>
        <strain evidence="2">UT</strain>
    </source>
</reference>
<feature type="region of interest" description="Disordered" evidence="1">
    <location>
        <begin position="238"/>
        <end position="266"/>
    </location>
</feature>
<evidence type="ECO:0000313" key="2">
    <source>
        <dbReference type="EMBL" id="OIT03570.1"/>
    </source>
</evidence>
<evidence type="ECO:0000313" key="3">
    <source>
        <dbReference type="Proteomes" id="UP000187609"/>
    </source>
</evidence>
<protein>
    <submittedName>
        <fullName evidence="2">Uncharacterized protein</fullName>
    </submittedName>
</protein>
<feature type="non-terminal residue" evidence="2">
    <location>
        <position position="1"/>
    </location>
</feature>
<feature type="compositionally biased region" description="Polar residues" evidence="1">
    <location>
        <begin position="192"/>
        <end position="204"/>
    </location>
</feature>
<dbReference type="Gramene" id="OIT03570">
    <property type="protein sequence ID" value="OIT03570"/>
    <property type="gene ID" value="A4A49_57545"/>
</dbReference>
<gene>
    <name evidence="2" type="ORF">A4A49_57545</name>
</gene>
<name>A0A1J6IFZ1_NICAT</name>